<proteinExistence type="predicted"/>
<evidence type="ECO:0000313" key="3">
    <source>
        <dbReference type="Proteomes" id="UP000838686"/>
    </source>
</evidence>
<name>A0ABN8FV76_9BACL</name>
<comment type="caution">
    <text evidence="2">The sequence shown here is derived from an EMBL/GenBank/DDBJ whole genome shotgun (WGS) entry which is preliminary data.</text>
</comment>
<organism evidence="2 3">
    <name type="scientific">Paenibacillus plantiphilus</name>
    <dbReference type="NCBI Taxonomy" id="2905650"/>
    <lineage>
        <taxon>Bacteria</taxon>
        <taxon>Bacillati</taxon>
        <taxon>Bacillota</taxon>
        <taxon>Bacilli</taxon>
        <taxon>Bacillales</taxon>
        <taxon>Paenibacillaceae</taxon>
        <taxon>Paenibacillus</taxon>
    </lineage>
</organism>
<keyword evidence="3" id="KW-1185">Reference proteome</keyword>
<feature type="region of interest" description="Disordered" evidence="1">
    <location>
        <begin position="58"/>
        <end position="85"/>
    </location>
</feature>
<dbReference type="Proteomes" id="UP000838686">
    <property type="component" value="Unassembled WGS sequence"/>
</dbReference>
<gene>
    <name evidence="2" type="ORF">PAECIP111893_00126</name>
</gene>
<reference evidence="2" key="1">
    <citation type="submission" date="2022-01" db="EMBL/GenBank/DDBJ databases">
        <authorList>
            <person name="Criscuolo A."/>
        </authorList>
    </citation>
    <scope>NUCLEOTIDE SEQUENCE</scope>
    <source>
        <strain evidence="2">CIP111893</strain>
    </source>
</reference>
<protein>
    <submittedName>
        <fullName evidence="2">Uncharacterized protein</fullName>
    </submittedName>
</protein>
<accession>A0ABN8FV76</accession>
<sequence>MKTASTESISAKKLLTERSKVCERSRKREKTSYSRSERVKTASMESISAKKLLTARSKVCERSRKREKTSYSRSERWGSDAEGESRGHAIVHLVVIRRYRFD</sequence>
<dbReference type="EMBL" id="CAKMMF010000001">
    <property type="protein sequence ID" value="CAH1190042.1"/>
    <property type="molecule type" value="Genomic_DNA"/>
</dbReference>
<evidence type="ECO:0000256" key="1">
    <source>
        <dbReference type="SAM" id="MobiDB-lite"/>
    </source>
</evidence>
<evidence type="ECO:0000313" key="2">
    <source>
        <dbReference type="EMBL" id="CAH1190042.1"/>
    </source>
</evidence>